<evidence type="ECO:0000313" key="1">
    <source>
        <dbReference type="EMBL" id="MET4563038.1"/>
    </source>
</evidence>
<keyword evidence="2" id="KW-1185">Reference proteome</keyword>
<comment type="caution">
    <text evidence="1">The sequence shown here is derived from an EMBL/GenBank/DDBJ whole genome shotgun (WGS) entry which is preliminary data.</text>
</comment>
<proteinExistence type="predicted"/>
<protein>
    <submittedName>
        <fullName evidence="1">Uncharacterized protein</fullName>
    </submittedName>
</protein>
<reference evidence="1 2" key="1">
    <citation type="submission" date="2024-06" db="EMBL/GenBank/DDBJ databases">
        <title>Sorghum-associated microbial communities from plants grown in Nebraska, USA.</title>
        <authorList>
            <person name="Schachtman D."/>
        </authorList>
    </citation>
    <scope>NUCLEOTIDE SEQUENCE [LARGE SCALE GENOMIC DNA]</scope>
    <source>
        <strain evidence="1 2">736</strain>
    </source>
</reference>
<accession>A0ABV2PQ09</accession>
<gene>
    <name evidence="1" type="ORF">ABIA69_004231</name>
</gene>
<sequence>MNEKVMIIKQGLNGEQEPIKRIQLDVGFS</sequence>
<organism evidence="1 2">
    <name type="scientific">Lysinibacillus parviboronicapiens</name>
    <dbReference type="NCBI Taxonomy" id="436516"/>
    <lineage>
        <taxon>Bacteria</taxon>
        <taxon>Bacillati</taxon>
        <taxon>Bacillota</taxon>
        <taxon>Bacilli</taxon>
        <taxon>Bacillales</taxon>
        <taxon>Bacillaceae</taxon>
        <taxon>Lysinibacillus</taxon>
    </lineage>
</organism>
<dbReference type="Proteomes" id="UP001549363">
    <property type="component" value="Unassembled WGS sequence"/>
</dbReference>
<dbReference type="EMBL" id="JBEPSB010000030">
    <property type="protein sequence ID" value="MET4563038.1"/>
    <property type="molecule type" value="Genomic_DNA"/>
</dbReference>
<evidence type="ECO:0000313" key="2">
    <source>
        <dbReference type="Proteomes" id="UP001549363"/>
    </source>
</evidence>
<name>A0ABV2PQ09_9BACI</name>